<keyword evidence="4" id="KW-1185">Reference proteome</keyword>
<gene>
    <name evidence="3" type="ORF">DDZ16_14780</name>
</gene>
<feature type="domain" description="Prokaryotic-type class I peptide chain release factors" evidence="2">
    <location>
        <begin position="11"/>
        <end position="132"/>
    </location>
</feature>
<dbReference type="OrthoDB" id="9815709at2"/>
<dbReference type="InterPro" id="IPR000352">
    <property type="entry name" value="Pep_chain_release_fac_I"/>
</dbReference>
<organism evidence="3 4">
    <name type="scientific">Marinilabilia rubra</name>
    <dbReference type="NCBI Taxonomy" id="2162893"/>
    <lineage>
        <taxon>Bacteria</taxon>
        <taxon>Pseudomonadati</taxon>
        <taxon>Bacteroidota</taxon>
        <taxon>Bacteroidia</taxon>
        <taxon>Marinilabiliales</taxon>
        <taxon>Marinilabiliaceae</taxon>
        <taxon>Marinilabilia</taxon>
    </lineage>
</organism>
<dbReference type="GO" id="GO:0003747">
    <property type="term" value="F:translation release factor activity"/>
    <property type="evidence" value="ECO:0007669"/>
    <property type="project" value="InterPro"/>
</dbReference>
<dbReference type="PANTHER" id="PTHR47814:SF1">
    <property type="entry name" value="PEPTIDYL-TRNA HYDROLASE ARFB"/>
    <property type="match status" value="1"/>
</dbReference>
<reference evidence="3 4" key="1">
    <citation type="submission" date="2018-05" db="EMBL/GenBank/DDBJ databases">
        <title>Marinilabilia rubrum sp. nov., isolated from saltern sediment.</title>
        <authorList>
            <person name="Zhang R."/>
        </authorList>
    </citation>
    <scope>NUCLEOTIDE SEQUENCE [LARGE SCALE GENOMIC DNA]</scope>
    <source>
        <strain evidence="3 4">WTE16</strain>
    </source>
</reference>
<dbReference type="GO" id="GO:0072344">
    <property type="term" value="P:rescue of stalled ribosome"/>
    <property type="evidence" value="ECO:0007669"/>
    <property type="project" value="TreeGrafter"/>
</dbReference>
<name>A0A2U2B6N3_9BACT</name>
<comment type="caution">
    <text evidence="3">The sequence shown here is derived from an EMBL/GenBank/DDBJ whole genome shotgun (WGS) entry which is preliminary data.</text>
</comment>
<dbReference type="AlphaFoldDB" id="A0A2U2B6N3"/>
<dbReference type="EMBL" id="QEWP01000012">
    <property type="protein sequence ID" value="PWD98715.1"/>
    <property type="molecule type" value="Genomic_DNA"/>
</dbReference>
<sequence>MATQIRKRGLETEITISATKSSGAGGQNVNKVNTKVELRFSIPNSSILSNREKELLVSRLGSKLTRSGDLILSSEEERSQLRNKNTVIEKFYGLIEWGVRPVKKRIPTKPTKASKRRRIDNKRKNSEKKSRRRNDF</sequence>
<dbReference type="SUPFAM" id="SSF110916">
    <property type="entry name" value="Peptidyl-tRNA hydrolase domain-like"/>
    <property type="match status" value="1"/>
</dbReference>
<dbReference type="GO" id="GO:0043022">
    <property type="term" value="F:ribosome binding"/>
    <property type="evidence" value="ECO:0007669"/>
    <property type="project" value="TreeGrafter"/>
</dbReference>
<dbReference type="NCBIfam" id="NF006718">
    <property type="entry name" value="PRK09256.1"/>
    <property type="match status" value="1"/>
</dbReference>
<keyword evidence="3" id="KW-0378">Hydrolase</keyword>
<evidence type="ECO:0000259" key="2">
    <source>
        <dbReference type="Pfam" id="PF00472"/>
    </source>
</evidence>
<feature type="compositionally biased region" description="Basic residues" evidence="1">
    <location>
        <begin position="103"/>
        <end position="121"/>
    </location>
</feature>
<dbReference type="Gene3D" id="3.30.160.20">
    <property type="match status" value="1"/>
</dbReference>
<evidence type="ECO:0000313" key="4">
    <source>
        <dbReference type="Proteomes" id="UP000244956"/>
    </source>
</evidence>
<dbReference type="Pfam" id="PF00472">
    <property type="entry name" value="RF-1"/>
    <property type="match status" value="1"/>
</dbReference>
<dbReference type="GO" id="GO:0004045">
    <property type="term" value="F:peptidyl-tRNA hydrolase activity"/>
    <property type="evidence" value="ECO:0007669"/>
    <property type="project" value="TreeGrafter"/>
</dbReference>
<feature type="region of interest" description="Disordered" evidence="1">
    <location>
        <begin position="103"/>
        <end position="136"/>
    </location>
</feature>
<protein>
    <submittedName>
        <fullName evidence="3">Aminoacyl-tRNA hydrolase</fullName>
    </submittedName>
</protein>
<feature type="compositionally biased region" description="Basic and acidic residues" evidence="1">
    <location>
        <begin position="122"/>
        <end position="136"/>
    </location>
</feature>
<proteinExistence type="predicted"/>
<dbReference type="PANTHER" id="PTHR47814">
    <property type="entry name" value="PEPTIDYL-TRNA HYDROLASE ARFB"/>
    <property type="match status" value="1"/>
</dbReference>
<evidence type="ECO:0000313" key="3">
    <source>
        <dbReference type="EMBL" id="PWD98715.1"/>
    </source>
</evidence>
<dbReference type="Proteomes" id="UP000244956">
    <property type="component" value="Unassembled WGS sequence"/>
</dbReference>
<accession>A0A2U2B6N3</accession>
<evidence type="ECO:0000256" key="1">
    <source>
        <dbReference type="SAM" id="MobiDB-lite"/>
    </source>
</evidence>
<dbReference type="RefSeq" id="WP_109265249.1">
    <property type="nucleotide sequence ID" value="NZ_QEWP01000012.1"/>
</dbReference>